<dbReference type="PANTHER" id="PTHR33545">
    <property type="entry name" value="UPF0750 MEMBRANE PROTEIN YITT-RELATED"/>
    <property type="match status" value="1"/>
</dbReference>
<dbReference type="Gene3D" id="3.30.70.120">
    <property type="match status" value="1"/>
</dbReference>
<evidence type="ECO:0000256" key="3">
    <source>
        <dbReference type="ARBA" id="ARBA00022692"/>
    </source>
</evidence>
<protein>
    <submittedName>
        <fullName evidence="8">Uncharacterized membrane-anchored protein YitT, contains DUF161 and DUF2179 domains</fullName>
    </submittedName>
</protein>
<dbReference type="InterPro" id="IPR015867">
    <property type="entry name" value="N-reg_PII/ATP_PRibTrfase_C"/>
</dbReference>
<dbReference type="RefSeq" id="WP_076559096.1">
    <property type="nucleotide sequence ID" value="NZ_FTOC01000006.1"/>
</dbReference>
<reference evidence="9" key="1">
    <citation type="submission" date="2017-01" db="EMBL/GenBank/DDBJ databases">
        <authorList>
            <person name="Varghese N."/>
            <person name="Submissions S."/>
        </authorList>
    </citation>
    <scope>NUCLEOTIDE SEQUENCE [LARGE SCALE GENOMIC DNA]</scope>
    <source>
        <strain evidence="9">DSM 23127</strain>
    </source>
</reference>
<accession>A0A1N7JHQ3</accession>
<proteinExistence type="predicted"/>
<keyword evidence="9" id="KW-1185">Reference proteome</keyword>
<dbReference type="PIRSF" id="PIRSF006483">
    <property type="entry name" value="Membrane_protein_YitT"/>
    <property type="match status" value="1"/>
</dbReference>
<dbReference type="Proteomes" id="UP000187608">
    <property type="component" value="Unassembled WGS sequence"/>
</dbReference>
<dbReference type="InterPro" id="IPR051461">
    <property type="entry name" value="UPF0750_membrane"/>
</dbReference>
<dbReference type="EMBL" id="FTOC01000006">
    <property type="protein sequence ID" value="SIS48859.1"/>
    <property type="molecule type" value="Genomic_DNA"/>
</dbReference>
<evidence type="ECO:0000256" key="5">
    <source>
        <dbReference type="ARBA" id="ARBA00023136"/>
    </source>
</evidence>
<dbReference type="InterPro" id="IPR019264">
    <property type="entry name" value="DUF2179"/>
</dbReference>
<evidence type="ECO:0000256" key="1">
    <source>
        <dbReference type="ARBA" id="ARBA00004651"/>
    </source>
</evidence>
<dbReference type="GO" id="GO:0005886">
    <property type="term" value="C:plasma membrane"/>
    <property type="evidence" value="ECO:0007669"/>
    <property type="project" value="UniProtKB-SubCell"/>
</dbReference>
<evidence type="ECO:0000313" key="8">
    <source>
        <dbReference type="EMBL" id="SIS48859.1"/>
    </source>
</evidence>
<dbReference type="STRING" id="570947.SAMN05421687_10654"/>
<evidence type="ECO:0000256" key="2">
    <source>
        <dbReference type="ARBA" id="ARBA00022475"/>
    </source>
</evidence>
<name>A0A1N7JHQ3_9BACI</name>
<evidence type="ECO:0000256" key="6">
    <source>
        <dbReference type="SAM" id="Phobius"/>
    </source>
</evidence>
<organism evidence="8 9">
    <name type="scientific">Salimicrobium flavidum</name>
    <dbReference type="NCBI Taxonomy" id="570947"/>
    <lineage>
        <taxon>Bacteria</taxon>
        <taxon>Bacillati</taxon>
        <taxon>Bacillota</taxon>
        <taxon>Bacilli</taxon>
        <taxon>Bacillales</taxon>
        <taxon>Bacillaceae</taxon>
        <taxon>Salimicrobium</taxon>
    </lineage>
</organism>
<comment type="subcellular location">
    <subcellularLocation>
        <location evidence="1">Cell membrane</location>
        <topology evidence="1">Multi-pass membrane protein</topology>
    </subcellularLocation>
</comment>
<dbReference type="AlphaFoldDB" id="A0A1N7JHQ3"/>
<feature type="transmembrane region" description="Helical" evidence="6">
    <location>
        <begin position="46"/>
        <end position="73"/>
    </location>
</feature>
<feature type="transmembrane region" description="Helical" evidence="6">
    <location>
        <begin position="175"/>
        <end position="192"/>
    </location>
</feature>
<evidence type="ECO:0000256" key="4">
    <source>
        <dbReference type="ARBA" id="ARBA00022989"/>
    </source>
</evidence>
<dbReference type="OrthoDB" id="1758221at2"/>
<dbReference type="PANTHER" id="PTHR33545:SF5">
    <property type="entry name" value="UPF0750 MEMBRANE PROTEIN YITT"/>
    <property type="match status" value="1"/>
</dbReference>
<evidence type="ECO:0000313" key="9">
    <source>
        <dbReference type="Proteomes" id="UP000187608"/>
    </source>
</evidence>
<dbReference type="Pfam" id="PF10035">
    <property type="entry name" value="DUF2179"/>
    <property type="match status" value="1"/>
</dbReference>
<feature type="transmembrane region" description="Helical" evidence="6">
    <location>
        <begin position="7"/>
        <end position="26"/>
    </location>
</feature>
<feature type="transmembrane region" description="Helical" evidence="6">
    <location>
        <begin position="111"/>
        <end position="130"/>
    </location>
</feature>
<dbReference type="CDD" id="cd16380">
    <property type="entry name" value="YitT_C"/>
    <property type="match status" value="1"/>
</dbReference>
<sequence length="283" mass="31156">MWKQIKSFLLINLGVLFVAANVTYFLSPNDLATGGVSGLSIVMNTVFPGLSLGLIMIIFNILLFIVGFIFLGFQFGAKTIYASFALSFMVWGLETYFPIQEAMSEDILIQLIIGQIIAASGMAVVFHQGASTGGTDIIAMILNKYFSVEVGKGVLISDIAIATSSVFVFGPAVGMYAFFGVILNGLVIDYALEQFEDNKEVVIISEESDEVRSYIVEKLGRGATIHHAKGAFNREDKEVITTVLSRKEYTRLKKYITAIDEHAFITVHKMNEILGENFKRLTS</sequence>
<evidence type="ECO:0000259" key="7">
    <source>
        <dbReference type="Pfam" id="PF10035"/>
    </source>
</evidence>
<gene>
    <name evidence="8" type="ORF">SAMN05421687_10654</name>
</gene>
<feature type="transmembrane region" description="Helical" evidence="6">
    <location>
        <begin position="80"/>
        <end position="99"/>
    </location>
</feature>
<feature type="domain" description="DUF2179" evidence="7">
    <location>
        <begin position="221"/>
        <end position="275"/>
    </location>
</feature>
<keyword evidence="3 6" id="KW-0812">Transmembrane</keyword>
<dbReference type="InterPro" id="IPR003740">
    <property type="entry name" value="YitT"/>
</dbReference>
<keyword evidence="4 6" id="KW-1133">Transmembrane helix</keyword>
<keyword evidence="5 6" id="KW-0472">Membrane</keyword>
<keyword evidence="2" id="KW-1003">Cell membrane</keyword>
<dbReference type="Pfam" id="PF02588">
    <property type="entry name" value="YitT_membrane"/>
    <property type="match status" value="1"/>
</dbReference>